<sequence>MKKLHWIIGGLFAGALYSWLVTVTLERSLAFAWPEWYAGFAEGNERTALFLWNAGVVWLPCLLLALAIGFALIRFVRGAAFEAAVFGAVLSLLYSLTGSQARDILSVLLDFNTLVVVTLLPLGVLLLQRHRKPLDPNASDAGAG</sequence>
<name>A0A5N0TGY0_9GAMM</name>
<reference evidence="2 3" key="1">
    <citation type="submission" date="2019-09" db="EMBL/GenBank/DDBJ databases">
        <title>Wenzhouxiangella sp. Genome sequencing and assembly.</title>
        <authorList>
            <person name="Zhang R."/>
        </authorList>
    </citation>
    <scope>NUCLEOTIDE SEQUENCE [LARGE SCALE GENOMIC DNA]</scope>
    <source>
        <strain evidence="2 3">W260</strain>
    </source>
</reference>
<dbReference type="EMBL" id="VYXP01000003">
    <property type="protein sequence ID" value="KAA9132539.1"/>
    <property type="molecule type" value="Genomic_DNA"/>
</dbReference>
<evidence type="ECO:0000313" key="3">
    <source>
        <dbReference type="Proteomes" id="UP000325372"/>
    </source>
</evidence>
<evidence type="ECO:0000313" key="2">
    <source>
        <dbReference type="EMBL" id="KAA9132539.1"/>
    </source>
</evidence>
<keyword evidence="3" id="KW-1185">Reference proteome</keyword>
<keyword evidence="1" id="KW-0472">Membrane</keyword>
<gene>
    <name evidence="2" type="ORF">F3N42_04765</name>
</gene>
<accession>A0A5N0TGY0</accession>
<keyword evidence="1" id="KW-0812">Transmembrane</keyword>
<feature type="transmembrane region" description="Helical" evidence="1">
    <location>
        <begin position="48"/>
        <end position="72"/>
    </location>
</feature>
<dbReference type="RefSeq" id="WP_150863249.1">
    <property type="nucleotide sequence ID" value="NZ_VYXP01000003.1"/>
</dbReference>
<protein>
    <submittedName>
        <fullName evidence="2">Uncharacterized protein</fullName>
    </submittedName>
</protein>
<evidence type="ECO:0000256" key="1">
    <source>
        <dbReference type="SAM" id="Phobius"/>
    </source>
</evidence>
<keyword evidence="1" id="KW-1133">Transmembrane helix</keyword>
<organism evidence="2 3">
    <name type="scientific">Marinihelvus fidelis</name>
    <dbReference type="NCBI Taxonomy" id="2613842"/>
    <lineage>
        <taxon>Bacteria</taxon>
        <taxon>Pseudomonadati</taxon>
        <taxon>Pseudomonadota</taxon>
        <taxon>Gammaproteobacteria</taxon>
        <taxon>Chromatiales</taxon>
        <taxon>Wenzhouxiangellaceae</taxon>
        <taxon>Marinihelvus</taxon>
    </lineage>
</organism>
<dbReference type="AlphaFoldDB" id="A0A5N0TGY0"/>
<comment type="caution">
    <text evidence="2">The sequence shown here is derived from an EMBL/GenBank/DDBJ whole genome shotgun (WGS) entry which is preliminary data.</text>
</comment>
<proteinExistence type="predicted"/>
<feature type="transmembrane region" description="Helical" evidence="1">
    <location>
        <begin position="79"/>
        <end position="98"/>
    </location>
</feature>
<feature type="transmembrane region" description="Helical" evidence="1">
    <location>
        <begin position="104"/>
        <end position="127"/>
    </location>
</feature>
<dbReference type="Proteomes" id="UP000325372">
    <property type="component" value="Unassembled WGS sequence"/>
</dbReference>